<evidence type="ECO:0000313" key="3">
    <source>
        <dbReference type="Proteomes" id="UP000410492"/>
    </source>
</evidence>
<sequence>MKEHTPTVSLSSNIKCKQETMKLFYFFVVVIMAVIASFAQAQDCLSNGSPCHWRGTMVF</sequence>
<keyword evidence="3" id="KW-1185">Reference proteome</keyword>
<reference evidence="2 3" key="1">
    <citation type="submission" date="2019-01" db="EMBL/GenBank/DDBJ databases">
        <authorList>
            <person name="Sayadi A."/>
        </authorList>
    </citation>
    <scope>NUCLEOTIDE SEQUENCE [LARGE SCALE GENOMIC DNA]</scope>
</reference>
<evidence type="ECO:0000256" key="1">
    <source>
        <dbReference type="SAM" id="Phobius"/>
    </source>
</evidence>
<accession>A0A653CLN4</accession>
<protein>
    <submittedName>
        <fullName evidence="2">Uncharacterized protein</fullName>
    </submittedName>
</protein>
<organism evidence="2 3">
    <name type="scientific">Callosobruchus maculatus</name>
    <name type="common">Southern cowpea weevil</name>
    <name type="synonym">Pulse bruchid</name>
    <dbReference type="NCBI Taxonomy" id="64391"/>
    <lineage>
        <taxon>Eukaryota</taxon>
        <taxon>Metazoa</taxon>
        <taxon>Ecdysozoa</taxon>
        <taxon>Arthropoda</taxon>
        <taxon>Hexapoda</taxon>
        <taxon>Insecta</taxon>
        <taxon>Pterygota</taxon>
        <taxon>Neoptera</taxon>
        <taxon>Endopterygota</taxon>
        <taxon>Coleoptera</taxon>
        <taxon>Polyphaga</taxon>
        <taxon>Cucujiformia</taxon>
        <taxon>Chrysomeloidea</taxon>
        <taxon>Chrysomelidae</taxon>
        <taxon>Bruchinae</taxon>
        <taxon>Bruchini</taxon>
        <taxon>Callosobruchus</taxon>
    </lineage>
</organism>
<dbReference type="OrthoDB" id="10266451at2759"/>
<keyword evidence="1" id="KW-0812">Transmembrane</keyword>
<gene>
    <name evidence="2" type="ORF">CALMAC_LOCUS9984</name>
</gene>
<proteinExistence type="predicted"/>
<keyword evidence="1" id="KW-1133">Transmembrane helix</keyword>
<dbReference type="Proteomes" id="UP000410492">
    <property type="component" value="Unassembled WGS sequence"/>
</dbReference>
<name>A0A653CLN4_CALMS</name>
<evidence type="ECO:0000313" key="2">
    <source>
        <dbReference type="EMBL" id="VEN48598.1"/>
    </source>
</evidence>
<feature type="transmembrane region" description="Helical" evidence="1">
    <location>
        <begin position="23"/>
        <end position="41"/>
    </location>
</feature>
<dbReference type="EMBL" id="CAACVG010008118">
    <property type="protein sequence ID" value="VEN48598.1"/>
    <property type="molecule type" value="Genomic_DNA"/>
</dbReference>
<keyword evidence="1" id="KW-0472">Membrane</keyword>
<dbReference type="AlphaFoldDB" id="A0A653CLN4"/>